<organism evidence="9 10">
    <name type="scientific">Intrasporangium calvum</name>
    <dbReference type="NCBI Taxonomy" id="53358"/>
    <lineage>
        <taxon>Bacteria</taxon>
        <taxon>Bacillati</taxon>
        <taxon>Actinomycetota</taxon>
        <taxon>Actinomycetes</taxon>
        <taxon>Micrococcales</taxon>
        <taxon>Intrasporangiaceae</taxon>
        <taxon>Intrasporangium</taxon>
    </lineage>
</organism>
<keyword evidence="5" id="KW-0067">ATP-binding</keyword>
<evidence type="ECO:0000259" key="8">
    <source>
        <dbReference type="Pfam" id="PF02562"/>
    </source>
</evidence>
<evidence type="ECO:0000256" key="7">
    <source>
        <dbReference type="SAM" id="MobiDB-lite"/>
    </source>
</evidence>
<comment type="caution">
    <text evidence="9">The sequence shown here is derived from an EMBL/GenBank/DDBJ whole genome shotgun (WGS) entry which is preliminary data.</text>
</comment>
<dbReference type="Pfam" id="PF02562">
    <property type="entry name" value="PhoH"/>
    <property type="match status" value="1"/>
</dbReference>
<keyword evidence="10" id="KW-1185">Reference proteome</keyword>
<dbReference type="Gene3D" id="3.40.50.300">
    <property type="entry name" value="P-loop containing nucleotide triphosphate hydrolases"/>
    <property type="match status" value="1"/>
</dbReference>
<protein>
    <recommendedName>
        <fullName evidence="6">PhoH-like protein</fullName>
    </recommendedName>
</protein>
<evidence type="ECO:0000256" key="1">
    <source>
        <dbReference type="ARBA" id="ARBA00004496"/>
    </source>
</evidence>
<evidence type="ECO:0000313" key="10">
    <source>
        <dbReference type="Proteomes" id="UP001150259"/>
    </source>
</evidence>
<dbReference type="InterPro" id="IPR003714">
    <property type="entry name" value="PhoH"/>
</dbReference>
<comment type="subcellular location">
    <subcellularLocation>
        <location evidence="1">Cytoplasm</location>
    </subcellularLocation>
</comment>
<dbReference type="SUPFAM" id="SSF52540">
    <property type="entry name" value="P-loop containing nucleoside triphosphate hydrolases"/>
    <property type="match status" value="1"/>
</dbReference>
<reference evidence="9 10" key="1">
    <citation type="submission" date="2022-11" db="EMBL/GenBank/DDBJ databases">
        <title>Anaerobic phenanthrene biodegradation by a DNRA strain PheN6.</title>
        <authorList>
            <person name="Zhang Z."/>
        </authorList>
    </citation>
    <scope>NUCLEOTIDE SEQUENCE [LARGE SCALE GENOMIC DNA]</scope>
    <source>
        <strain evidence="9 10">PheN6</strain>
    </source>
</reference>
<evidence type="ECO:0000256" key="6">
    <source>
        <dbReference type="ARBA" id="ARBA00039970"/>
    </source>
</evidence>
<keyword evidence="4" id="KW-0547">Nucleotide-binding</keyword>
<dbReference type="InterPro" id="IPR027417">
    <property type="entry name" value="P-loop_NTPase"/>
</dbReference>
<evidence type="ECO:0000313" key="9">
    <source>
        <dbReference type="EMBL" id="MDC5695760.1"/>
    </source>
</evidence>
<feature type="domain" description="PhoH-like protein" evidence="8">
    <location>
        <begin position="96"/>
        <end position="299"/>
    </location>
</feature>
<evidence type="ECO:0000256" key="5">
    <source>
        <dbReference type="ARBA" id="ARBA00022840"/>
    </source>
</evidence>
<dbReference type="Proteomes" id="UP001150259">
    <property type="component" value="Unassembled WGS sequence"/>
</dbReference>
<evidence type="ECO:0000256" key="2">
    <source>
        <dbReference type="ARBA" id="ARBA00010393"/>
    </source>
</evidence>
<feature type="region of interest" description="Disordered" evidence="7">
    <location>
        <begin position="304"/>
        <end position="356"/>
    </location>
</feature>
<evidence type="ECO:0000256" key="4">
    <source>
        <dbReference type="ARBA" id="ARBA00022741"/>
    </source>
</evidence>
<name>A0ABT5GCZ7_9MICO</name>
<sequence>MVSLLGPRDELLRTMERQFPLVDTHVRGNEMSFTGPTGELDIIDGLLDELLVIVEAGQPLNRDAVERSISMLRDQTMERPADVLTMNIVSHRGRTVRPKTLNQKRYVDAIDEHTIVFGIGPAGTGKTYLAMAKAVAALQAKQVDRIILTRPAVEAGERLGFLPGTLNDKIDPYLRPLYDALHDMIAPETIPKLLASGTIEVAPLAYMRGRSLNSAFIILDEAQNTSMEQMKMFLTRLGFGSKMVVTGDITQVDLPGGTRSGLRVVRDILGDIDDIHFAELTSNDVVRHRLVSAIVDAYERDEVRGRRRASRAAKDATRQAGGDGGSPEATRERRRAQRHTASSNASAPAAEQEERA</sequence>
<dbReference type="EMBL" id="JAPFQL010000002">
    <property type="protein sequence ID" value="MDC5695760.1"/>
    <property type="molecule type" value="Genomic_DNA"/>
</dbReference>
<gene>
    <name evidence="9" type="ORF">OO014_00705</name>
</gene>
<proteinExistence type="inferred from homology"/>
<accession>A0ABT5GCZ7</accession>
<evidence type="ECO:0000256" key="3">
    <source>
        <dbReference type="ARBA" id="ARBA00022490"/>
    </source>
</evidence>
<keyword evidence="3" id="KW-0963">Cytoplasm</keyword>
<dbReference type="PANTHER" id="PTHR30473:SF1">
    <property type="entry name" value="PHOH-LIKE PROTEIN"/>
    <property type="match status" value="1"/>
</dbReference>
<comment type="similarity">
    <text evidence="2">Belongs to the PhoH family.</text>
</comment>
<dbReference type="InterPro" id="IPR051451">
    <property type="entry name" value="PhoH2-like"/>
</dbReference>
<dbReference type="PANTHER" id="PTHR30473">
    <property type="entry name" value="PROTEIN PHOH"/>
    <property type="match status" value="1"/>
</dbReference>